<evidence type="ECO:0000313" key="2">
    <source>
        <dbReference type="EMBL" id="CCA55783.1"/>
    </source>
</evidence>
<dbReference type="AlphaFoldDB" id="F2R3E1"/>
<feature type="domain" description="Tox-REase-2" evidence="1">
    <location>
        <begin position="22"/>
        <end position="57"/>
    </location>
</feature>
<reference evidence="2 3" key="1">
    <citation type="journal article" date="2011" name="BMC Genomics">
        <title>Genome-wide analysis of the role of GlnR in Streptomyces venezuelae provides new insights into global nitrogen regulation in actinomycetes.</title>
        <authorList>
            <person name="Pullan S.T."/>
            <person name="Bibb M.J."/>
            <person name="Merrick M."/>
        </authorList>
    </citation>
    <scope>NUCLEOTIDE SEQUENCE [LARGE SCALE GENOMIC DNA]</scope>
    <source>
        <strain evidence="2">ATCC 10712</strain>
    </source>
</reference>
<dbReference type="Proteomes" id="UP000006854">
    <property type="component" value="Chromosome"/>
</dbReference>
<proteinExistence type="predicted"/>
<accession>F2R3E1</accession>
<name>F2R3E1_STRVP</name>
<dbReference type="HOGENOM" id="CLU_1199280_0_0_11"/>
<dbReference type="PATRIC" id="fig|953739.5.peg.4687"/>
<keyword evidence="3" id="KW-1185">Reference proteome</keyword>
<dbReference type="STRING" id="953739.SVEN_2497"/>
<protein>
    <recommendedName>
        <fullName evidence="1">Tox-REase-2 domain-containing protein</fullName>
    </recommendedName>
</protein>
<dbReference type="KEGG" id="sve:SVEN_2497"/>
<dbReference type="EMBL" id="FR845719">
    <property type="protein sequence ID" value="CCA55783.1"/>
    <property type="molecule type" value="Genomic_DNA"/>
</dbReference>
<sequence length="231" mass="25243">MGSHGHAVRREVLEDLCGRGKTKTTQLVRYKQAMANPANSEIRGGEIVTNGRNNAVYVAVHDGDDGHAPLDAVGPLRTRKTMATERNIRTNFAFYPPEGNGGAWHATLDSLERALREAFPDPTIGHRRSSVHETTVLDFEVELAPDVWLDGTAAITEPDYAYITLTDATAGEAGTFAVWLRDSFAPAPDLVRFASSLAMTNGEDTPSPLPTEGDHKSIGDLLRRHLEQFDH</sequence>
<organism evidence="2 3">
    <name type="scientific">Streptomyces venezuelae (strain ATCC 10712 / CBS 650.69 / DSM 40230 / JCM 4526 / NBRC 13096 / PD 04745)</name>
    <dbReference type="NCBI Taxonomy" id="953739"/>
    <lineage>
        <taxon>Bacteria</taxon>
        <taxon>Bacillati</taxon>
        <taxon>Actinomycetota</taxon>
        <taxon>Actinomycetes</taxon>
        <taxon>Kitasatosporales</taxon>
        <taxon>Streptomycetaceae</taxon>
        <taxon>Streptomyces</taxon>
    </lineage>
</organism>
<gene>
    <name evidence="2" type="ordered locus">SVEN_2497</name>
</gene>
<evidence type="ECO:0000313" key="3">
    <source>
        <dbReference type="Proteomes" id="UP000006854"/>
    </source>
</evidence>
<dbReference type="InterPro" id="IPR028906">
    <property type="entry name" value="Tox-REase-2_dom"/>
</dbReference>
<dbReference type="eggNOG" id="ENOG5031NBF">
    <property type="taxonomic scope" value="Bacteria"/>
</dbReference>
<dbReference type="Pfam" id="PF15646">
    <property type="entry name" value="Tox-REase-2"/>
    <property type="match status" value="1"/>
</dbReference>
<evidence type="ECO:0000259" key="1">
    <source>
        <dbReference type="Pfam" id="PF15646"/>
    </source>
</evidence>